<sequence length="48" mass="5458">MTVESRLRSRYKSIAAPLQADRSAVAEPIASKLLQSRWQTQLLSKDEQ</sequence>
<dbReference type="RefSeq" id="WP_186328396.1">
    <property type="nucleotide sequence ID" value="NZ_JBHTIU010000074.1"/>
</dbReference>
<accession>A0ABW3DFX6</accession>
<dbReference type="Proteomes" id="UP001597120">
    <property type="component" value="Unassembled WGS sequence"/>
</dbReference>
<reference evidence="2" key="1">
    <citation type="journal article" date="2019" name="Int. J. Syst. Evol. Microbiol.">
        <title>The Global Catalogue of Microorganisms (GCM) 10K type strain sequencing project: providing services to taxonomists for standard genome sequencing and annotation.</title>
        <authorList>
            <consortium name="The Broad Institute Genomics Platform"/>
            <consortium name="The Broad Institute Genome Sequencing Center for Infectious Disease"/>
            <person name="Wu L."/>
            <person name="Ma J."/>
        </authorList>
    </citation>
    <scope>NUCLEOTIDE SEQUENCE [LARGE SCALE GENOMIC DNA]</scope>
    <source>
        <strain evidence="2">CCUG 57263</strain>
    </source>
</reference>
<keyword evidence="2" id="KW-1185">Reference proteome</keyword>
<name>A0ABW3DFX6_9BACL</name>
<dbReference type="EMBL" id="JBHTIU010000074">
    <property type="protein sequence ID" value="MFD0871218.1"/>
    <property type="molecule type" value="Genomic_DNA"/>
</dbReference>
<comment type="caution">
    <text evidence="1">The sequence shown here is derived from an EMBL/GenBank/DDBJ whole genome shotgun (WGS) entry which is preliminary data.</text>
</comment>
<gene>
    <name evidence="1" type="ORF">ACFQ03_18915</name>
</gene>
<evidence type="ECO:0000313" key="2">
    <source>
        <dbReference type="Proteomes" id="UP001597120"/>
    </source>
</evidence>
<organism evidence="1 2">
    <name type="scientific">Paenibacillus residui</name>
    <dbReference type="NCBI Taxonomy" id="629724"/>
    <lineage>
        <taxon>Bacteria</taxon>
        <taxon>Bacillati</taxon>
        <taxon>Bacillota</taxon>
        <taxon>Bacilli</taxon>
        <taxon>Bacillales</taxon>
        <taxon>Paenibacillaceae</taxon>
        <taxon>Paenibacillus</taxon>
    </lineage>
</organism>
<evidence type="ECO:0000313" key="1">
    <source>
        <dbReference type="EMBL" id="MFD0871218.1"/>
    </source>
</evidence>
<proteinExistence type="predicted"/>
<protein>
    <submittedName>
        <fullName evidence="1">Uncharacterized protein</fullName>
    </submittedName>
</protein>